<keyword evidence="5" id="KW-1185">Reference proteome</keyword>
<dbReference type="InterPro" id="IPR036354">
    <property type="entry name" value="Prot_inh_pot1_sf"/>
</dbReference>
<dbReference type="SUPFAM" id="SSF54654">
    <property type="entry name" value="CI-2 family of serine protease inhibitors"/>
    <property type="match status" value="3"/>
</dbReference>
<dbReference type="PRINTS" id="PR00292">
    <property type="entry name" value="POTATOINHBTR"/>
</dbReference>
<evidence type="ECO:0000256" key="1">
    <source>
        <dbReference type="ARBA" id="ARBA00008210"/>
    </source>
</evidence>
<dbReference type="PANTHER" id="PTHR33091:SF94">
    <property type="entry name" value="PROTEASE INHIBITOR PROTEIN"/>
    <property type="match status" value="1"/>
</dbReference>
<sequence>MSSECEGKNSWPELVGAKGKDAEAIIESENRLVNAVIVKKGSFVTMDYRCDRVWVWVDKNGIVTQIPVIGKYVWPELLGAKGTVAKATIKRENSTVKVEIVVEGTIVPADLRCVADRVRVWVDTDGFVTRVPIIGKASWPELLGTQGTVAEATIERENPLVDAVIVLQGTIVTDDFRCDRVRVWVDTDGIVVDVPAIG</sequence>
<evidence type="ECO:0008006" key="6">
    <source>
        <dbReference type="Google" id="ProtNLM"/>
    </source>
</evidence>
<gene>
    <name evidence="4" type="ORF">DVH24_001789</name>
</gene>
<dbReference type="STRING" id="3750.A0A498I9P8"/>
<dbReference type="GO" id="GO:0009611">
    <property type="term" value="P:response to wounding"/>
    <property type="evidence" value="ECO:0007669"/>
    <property type="project" value="InterPro"/>
</dbReference>
<name>A0A498I9P8_MALDO</name>
<proteinExistence type="inferred from homology"/>
<dbReference type="GO" id="GO:0004867">
    <property type="term" value="F:serine-type endopeptidase inhibitor activity"/>
    <property type="evidence" value="ECO:0007669"/>
    <property type="project" value="UniProtKB-KW"/>
</dbReference>
<organism evidence="4 5">
    <name type="scientific">Malus domestica</name>
    <name type="common">Apple</name>
    <name type="synonym">Pyrus malus</name>
    <dbReference type="NCBI Taxonomy" id="3750"/>
    <lineage>
        <taxon>Eukaryota</taxon>
        <taxon>Viridiplantae</taxon>
        <taxon>Streptophyta</taxon>
        <taxon>Embryophyta</taxon>
        <taxon>Tracheophyta</taxon>
        <taxon>Spermatophyta</taxon>
        <taxon>Magnoliopsida</taxon>
        <taxon>eudicotyledons</taxon>
        <taxon>Gunneridae</taxon>
        <taxon>Pentapetalae</taxon>
        <taxon>rosids</taxon>
        <taxon>fabids</taxon>
        <taxon>Rosales</taxon>
        <taxon>Rosaceae</taxon>
        <taxon>Amygdaloideae</taxon>
        <taxon>Maleae</taxon>
        <taxon>Malus</taxon>
    </lineage>
</organism>
<accession>A0A498I9P8</accession>
<dbReference type="PROSITE" id="PS00285">
    <property type="entry name" value="POTATO_INHIBITOR"/>
    <property type="match status" value="3"/>
</dbReference>
<protein>
    <recommendedName>
        <fullName evidence="6">Proteinase inhibitor</fullName>
    </recommendedName>
</protein>
<dbReference type="Pfam" id="PF00280">
    <property type="entry name" value="potato_inhibit"/>
    <property type="match status" value="3"/>
</dbReference>
<evidence type="ECO:0000313" key="4">
    <source>
        <dbReference type="EMBL" id="RXH78271.1"/>
    </source>
</evidence>
<evidence type="ECO:0000256" key="2">
    <source>
        <dbReference type="ARBA" id="ARBA00022690"/>
    </source>
</evidence>
<evidence type="ECO:0000313" key="5">
    <source>
        <dbReference type="Proteomes" id="UP000290289"/>
    </source>
</evidence>
<keyword evidence="2" id="KW-0646">Protease inhibitor</keyword>
<comment type="caution">
    <text evidence="4">The sequence shown here is derived from an EMBL/GenBank/DDBJ whole genome shotgun (WGS) entry which is preliminary data.</text>
</comment>
<dbReference type="Proteomes" id="UP000290289">
    <property type="component" value="Chromosome 13"/>
</dbReference>
<dbReference type="InterPro" id="IPR000864">
    <property type="entry name" value="Prot_inh_pot1"/>
</dbReference>
<dbReference type="EMBL" id="RDQH01000339">
    <property type="protein sequence ID" value="RXH78271.1"/>
    <property type="molecule type" value="Genomic_DNA"/>
</dbReference>
<reference evidence="4 5" key="1">
    <citation type="submission" date="2018-10" db="EMBL/GenBank/DDBJ databases">
        <title>A high-quality apple genome assembly.</title>
        <authorList>
            <person name="Hu J."/>
        </authorList>
    </citation>
    <scope>NUCLEOTIDE SEQUENCE [LARGE SCALE GENOMIC DNA]</scope>
    <source>
        <strain evidence="5">cv. HFTH1</strain>
        <tissue evidence="4">Young leaf</tissue>
    </source>
</reference>
<dbReference type="Gene3D" id="3.30.10.10">
    <property type="entry name" value="Trypsin Inhibitor V, subunit A"/>
    <property type="match status" value="3"/>
</dbReference>
<dbReference type="PANTHER" id="PTHR33091">
    <property type="entry name" value="PROTEIN, PUTATIVE, EXPRESSED-RELATED"/>
    <property type="match status" value="1"/>
</dbReference>
<keyword evidence="3" id="KW-0722">Serine protease inhibitor</keyword>
<comment type="similarity">
    <text evidence="1">Belongs to the protease inhibitor I13 (potato type I serine protease inhibitor) family.</text>
</comment>
<dbReference type="AlphaFoldDB" id="A0A498I9P8"/>
<evidence type="ECO:0000256" key="3">
    <source>
        <dbReference type="ARBA" id="ARBA00022900"/>
    </source>
</evidence>